<accession>A0A9N9CWJ6</accession>
<sequence length="92" mass="11134">MLLLQLPKKDLNARENMDEIEFIPILEKINPTEAEKFISETMRFLYEQEREFGEVSEELKVLRKLHKRVKLLIVQNLKQVNFHYFNINDTIE</sequence>
<proteinExistence type="predicted"/>
<dbReference type="AlphaFoldDB" id="A0A9N9CWJ6"/>
<gene>
    <name evidence="1" type="ORF">FMOSSE_LOCUS9677</name>
</gene>
<protein>
    <submittedName>
        <fullName evidence="1">8179_t:CDS:1</fullName>
    </submittedName>
</protein>
<organism evidence="1 2">
    <name type="scientific">Funneliformis mosseae</name>
    <name type="common">Endomycorrhizal fungus</name>
    <name type="synonym">Glomus mosseae</name>
    <dbReference type="NCBI Taxonomy" id="27381"/>
    <lineage>
        <taxon>Eukaryota</taxon>
        <taxon>Fungi</taxon>
        <taxon>Fungi incertae sedis</taxon>
        <taxon>Mucoromycota</taxon>
        <taxon>Glomeromycotina</taxon>
        <taxon>Glomeromycetes</taxon>
        <taxon>Glomerales</taxon>
        <taxon>Glomeraceae</taxon>
        <taxon>Funneliformis</taxon>
    </lineage>
</organism>
<dbReference type="Proteomes" id="UP000789375">
    <property type="component" value="Unassembled WGS sequence"/>
</dbReference>
<dbReference type="EMBL" id="CAJVPP010002908">
    <property type="protein sequence ID" value="CAG8615107.1"/>
    <property type="molecule type" value="Genomic_DNA"/>
</dbReference>
<evidence type="ECO:0000313" key="2">
    <source>
        <dbReference type="Proteomes" id="UP000789375"/>
    </source>
</evidence>
<comment type="caution">
    <text evidence="1">The sequence shown here is derived from an EMBL/GenBank/DDBJ whole genome shotgun (WGS) entry which is preliminary data.</text>
</comment>
<evidence type="ECO:0000313" key="1">
    <source>
        <dbReference type="EMBL" id="CAG8615107.1"/>
    </source>
</evidence>
<reference evidence="1" key="1">
    <citation type="submission" date="2021-06" db="EMBL/GenBank/DDBJ databases">
        <authorList>
            <person name="Kallberg Y."/>
            <person name="Tangrot J."/>
            <person name="Rosling A."/>
        </authorList>
    </citation>
    <scope>NUCLEOTIDE SEQUENCE</scope>
    <source>
        <strain evidence="1">87-6 pot B 2015</strain>
    </source>
</reference>
<keyword evidence="2" id="KW-1185">Reference proteome</keyword>
<name>A0A9N9CWJ6_FUNMO</name>